<keyword evidence="2" id="KW-1185">Reference proteome</keyword>
<evidence type="ECO:0000313" key="1">
    <source>
        <dbReference type="EMBL" id="SFO07843.1"/>
    </source>
</evidence>
<gene>
    <name evidence="1" type="ORF">SAMN05421741_11935</name>
</gene>
<dbReference type="AlphaFoldDB" id="A0A1I5E903"/>
<dbReference type="Proteomes" id="UP000199036">
    <property type="component" value="Unassembled WGS sequence"/>
</dbReference>
<dbReference type="STRING" id="913024.SAMN05421741_11935"/>
<name>A0A1I5E903_9FLAO</name>
<proteinExistence type="predicted"/>
<accession>A0A1I5E903</accession>
<evidence type="ECO:0000313" key="2">
    <source>
        <dbReference type="Proteomes" id="UP000199036"/>
    </source>
</evidence>
<protein>
    <submittedName>
        <fullName evidence="1">Uncharacterized protein</fullName>
    </submittedName>
</protein>
<dbReference type="EMBL" id="FOVI01000019">
    <property type="protein sequence ID" value="SFO07843.1"/>
    <property type="molecule type" value="Genomic_DNA"/>
</dbReference>
<sequence>MHFKLNVMGKETKEGLYQGIIEKDEKGNYFCGPYLLDYKMVEANFKLGDKISIKKLINNPSHMSSELYPKKSIKFSLANGDKPSK</sequence>
<reference evidence="2" key="1">
    <citation type="submission" date="2016-10" db="EMBL/GenBank/DDBJ databases">
        <authorList>
            <person name="Varghese N."/>
            <person name="Submissions S."/>
        </authorList>
    </citation>
    <scope>NUCLEOTIDE SEQUENCE [LARGE SCALE GENOMIC DNA]</scope>
    <source>
        <strain evidence="2">DS-12</strain>
    </source>
</reference>
<organism evidence="1 2">
    <name type="scientific">Paenimyroides ummariense</name>
    <dbReference type="NCBI Taxonomy" id="913024"/>
    <lineage>
        <taxon>Bacteria</taxon>
        <taxon>Pseudomonadati</taxon>
        <taxon>Bacteroidota</taxon>
        <taxon>Flavobacteriia</taxon>
        <taxon>Flavobacteriales</taxon>
        <taxon>Flavobacteriaceae</taxon>
        <taxon>Paenimyroides</taxon>
    </lineage>
</organism>